<dbReference type="InterPro" id="IPR012341">
    <property type="entry name" value="6hp_glycosidase-like_sf"/>
</dbReference>
<keyword evidence="5 8" id="KW-1015">Disulfide bond</keyword>
<evidence type="ECO:0000256" key="1">
    <source>
        <dbReference type="ARBA" id="ARBA00001913"/>
    </source>
</evidence>
<keyword evidence="4 9" id="KW-0378">Hydrolase</keyword>
<feature type="active site" evidence="6">
    <location>
        <position position="260"/>
    </location>
</feature>
<feature type="non-terminal residue" evidence="11">
    <location>
        <position position="549"/>
    </location>
</feature>
<organism evidence="11 12">
    <name type="scientific">Phycomyces blakesleeanus (strain ATCC 8743b / DSM 1359 / FGSC 10004 / NBRC 33097 / NRRL 1555)</name>
    <dbReference type="NCBI Taxonomy" id="763407"/>
    <lineage>
        <taxon>Eukaryota</taxon>
        <taxon>Fungi</taxon>
        <taxon>Fungi incertae sedis</taxon>
        <taxon>Mucoromycota</taxon>
        <taxon>Mucoromycotina</taxon>
        <taxon>Mucoromycetes</taxon>
        <taxon>Mucorales</taxon>
        <taxon>Phycomycetaceae</taxon>
        <taxon>Phycomyces</taxon>
    </lineage>
</organism>
<dbReference type="Pfam" id="PF01532">
    <property type="entry name" value="Glyco_hydro_47"/>
    <property type="match status" value="1"/>
</dbReference>
<dbReference type="GO" id="GO:0005509">
    <property type="term" value="F:calcium ion binding"/>
    <property type="evidence" value="ECO:0007669"/>
    <property type="project" value="InterPro"/>
</dbReference>
<evidence type="ECO:0000256" key="6">
    <source>
        <dbReference type="PIRSR" id="PIRSR601382-1"/>
    </source>
</evidence>
<evidence type="ECO:0000313" key="11">
    <source>
        <dbReference type="EMBL" id="OAD79527.1"/>
    </source>
</evidence>
<dbReference type="GO" id="GO:0005975">
    <property type="term" value="P:carbohydrate metabolic process"/>
    <property type="evidence" value="ECO:0007669"/>
    <property type="project" value="InterPro"/>
</dbReference>
<reference evidence="12" key="1">
    <citation type="submission" date="2015-06" db="EMBL/GenBank/DDBJ databases">
        <title>Expansion of signal transduction pathways in fungi by whole-genome duplication.</title>
        <authorList>
            <consortium name="DOE Joint Genome Institute"/>
            <person name="Corrochano L.M."/>
            <person name="Kuo A."/>
            <person name="Marcet-Houben M."/>
            <person name="Polaino S."/>
            <person name="Salamov A."/>
            <person name="Villalobos J.M."/>
            <person name="Alvarez M.I."/>
            <person name="Avalos J."/>
            <person name="Benito E.P."/>
            <person name="Benoit I."/>
            <person name="Burger G."/>
            <person name="Camino L.P."/>
            <person name="Canovas D."/>
            <person name="Cerda-Olmedo E."/>
            <person name="Cheng J.-F."/>
            <person name="Dominguez A."/>
            <person name="Elias M."/>
            <person name="Eslava A.P."/>
            <person name="Glaser F."/>
            <person name="Grimwood J."/>
            <person name="Gutierrez G."/>
            <person name="Heitman J."/>
            <person name="Henrissat B."/>
            <person name="Iturriaga E.A."/>
            <person name="Lang B.F."/>
            <person name="Lavin J.L."/>
            <person name="Lee S."/>
            <person name="Li W."/>
            <person name="Lindquist E."/>
            <person name="Lopez-Garcia S."/>
            <person name="Luque E.M."/>
            <person name="Marcos A.T."/>
            <person name="Martin J."/>
            <person name="McCluskey K."/>
            <person name="Medina H.R."/>
            <person name="Miralles-Duran A."/>
            <person name="Miyazaki A."/>
            <person name="Munoz-Torres E."/>
            <person name="Oguiza J.A."/>
            <person name="Ohm R."/>
            <person name="Olmedo M."/>
            <person name="Orejas M."/>
            <person name="Ortiz-Castellanos L."/>
            <person name="Pisabarro A.G."/>
            <person name="Rodriguez-Romero J."/>
            <person name="Ruiz-Herrera J."/>
            <person name="Ruiz-Vazquez R."/>
            <person name="Sanz C."/>
            <person name="Schackwitz W."/>
            <person name="Schmutz J."/>
            <person name="Shahriari M."/>
            <person name="Shelest E."/>
            <person name="Silva-Franco F."/>
            <person name="Soanes D."/>
            <person name="Syed K."/>
            <person name="Tagua V.G."/>
            <person name="Talbot N.J."/>
            <person name="Thon M."/>
            <person name="De vries R.P."/>
            <person name="Wiebenga A."/>
            <person name="Yadav J.S."/>
            <person name="Braun E.L."/>
            <person name="Baker S."/>
            <person name="Garre V."/>
            <person name="Horwitz B."/>
            <person name="Torres-Martinez S."/>
            <person name="Idnurm A."/>
            <person name="Herrera-Estrella A."/>
            <person name="Gabaldon T."/>
            <person name="Grigoriev I.V."/>
        </authorList>
    </citation>
    <scope>NUCLEOTIDE SEQUENCE [LARGE SCALE GENOMIC DNA]</scope>
    <source>
        <strain evidence="12">NRRL 1555(-)</strain>
    </source>
</reference>
<feature type="disulfide bond" evidence="8">
    <location>
        <begin position="326"/>
        <end position="355"/>
    </location>
</feature>
<keyword evidence="9" id="KW-0326">Glycosidase</keyword>
<dbReference type="AlphaFoldDB" id="A0A167QDD2"/>
<dbReference type="Proteomes" id="UP000077315">
    <property type="component" value="Unassembled WGS sequence"/>
</dbReference>
<sequence length="549" mass="62810">PPPPPPPPPPPFDPLKGHTDFETNIPPIQRSFGTPPLHHVEKCEQRRLLVKKAFLHGWTGYKTYAMGADELMPISNKSHNPFGGWGATLVDSLSTLLIMELDSEVELALTNITALNFTINENISVFESTIRYLGGFLSAYELSEQKYPVLLDKAISLANTLLPAFDSPSGLPYHHWNTATKKSPNQNTFFAEAGTVQLEFMMLTRHTGNPVYQEKAQAITDLLDRMGYEHGLRIPGLYPSEMDTRGRFKKSMVSFGAMGDSAFEYFLKEHLLVEGENPQYARMYTESIDSMTHHMLRQLSGTPLLYLPPYNSITRTPDSYMDHLTCFVPGMLAMGAKVLDRPQDMILAKGLLETCVYMYRHTNTGLSPEIWSIAGTEPYDRLTYNRTKEELDYARNWWFKPNATIPPPPSIPPAQVPEEELYPENYVLGPMVLASDHLRIIDWRYLLRPETVESIYILYRITGDPKYQEWGWDIFEAIEKHCKTPSAYAVVRNVLQYTNAEHPYMNHADSMESFLFAETFKYLYLLFSPPDIISLDHFVFNTEAHPFRR</sequence>
<dbReference type="EMBL" id="KV440972">
    <property type="protein sequence ID" value="OAD79527.1"/>
    <property type="molecule type" value="Genomic_DNA"/>
</dbReference>
<proteinExistence type="inferred from homology"/>
<evidence type="ECO:0000256" key="3">
    <source>
        <dbReference type="ARBA" id="ARBA00007658"/>
    </source>
</evidence>
<dbReference type="VEuPathDB" id="FungiDB:PHYBLDRAFT_87573"/>
<feature type="binding site" evidence="7">
    <location>
        <position position="542"/>
    </location>
    <ligand>
        <name>Ca(2+)</name>
        <dbReference type="ChEBI" id="CHEBI:29108"/>
    </ligand>
</feature>
<comment type="similarity">
    <text evidence="3 9">Belongs to the glycosyl hydrolase 47 family.</text>
</comment>
<dbReference type="RefSeq" id="XP_018297567.1">
    <property type="nucleotide sequence ID" value="XM_018443667.1"/>
</dbReference>
<dbReference type="GO" id="GO:0005783">
    <property type="term" value="C:endoplasmic reticulum"/>
    <property type="evidence" value="ECO:0007669"/>
    <property type="project" value="TreeGrafter"/>
</dbReference>
<feature type="region of interest" description="Disordered" evidence="10">
    <location>
        <begin position="1"/>
        <end position="35"/>
    </location>
</feature>
<dbReference type="Gene3D" id="1.50.10.10">
    <property type="match status" value="1"/>
</dbReference>
<feature type="non-terminal residue" evidence="11">
    <location>
        <position position="1"/>
    </location>
</feature>
<dbReference type="InterPro" id="IPR036026">
    <property type="entry name" value="Seven-hairpin_glycosidases"/>
</dbReference>
<name>A0A167QDD2_PHYB8</name>
<feature type="compositionally biased region" description="Pro residues" evidence="10">
    <location>
        <begin position="1"/>
        <end position="13"/>
    </location>
</feature>
<dbReference type="PANTHER" id="PTHR11742:SF103">
    <property type="entry name" value="ENDOPLASMIC RETICULUM MANNOSIDASE MNL2-RELATED"/>
    <property type="match status" value="1"/>
</dbReference>
<evidence type="ECO:0000256" key="8">
    <source>
        <dbReference type="PIRSR" id="PIRSR601382-3"/>
    </source>
</evidence>
<protein>
    <recommendedName>
        <fullName evidence="9">alpha-1,2-Mannosidase</fullName>
        <ecNumber evidence="9">3.2.1.-</ecNumber>
    </recommendedName>
</protein>
<dbReference type="GO" id="GO:0016020">
    <property type="term" value="C:membrane"/>
    <property type="evidence" value="ECO:0007669"/>
    <property type="project" value="InterPro"/>
</dbReference>
<dbReference type="EC" id="3.2.1.-" evidence="9"/>
<evidence type="ECO:0000256" key="5">
    <source>
        <dbReference type="ARBA" id="ARBA00023157"/>
    </source>
</evidence>
<dbReference type="PRINTS" id="PR00747">
    <property type="entry name" value="GLYHDRLASE47"/>
</dbReference>
<dbReference type="SUPFAM" id="SSF48225">
    <property type="entry name" value="Seven-hairpin glycosidases"/>
    <property type="match status" value="1"/>
</dbReference>
<dbReference type="InParanoid" id="A0A167QDD2"/>
<comment type="pathway">
    <text evidence="2">Protein modification; protein glycosylation.</text>
</comment>
<dbReference type="InterPro" id="IPR001382">
    <property type="entry name" value="Glyco_hydro_47"/>
</dbReference>
<dbReference type="InterPro" id="IPR050749">
    <property type="entry name" value="Glycosyl_Hydrolase_47"/>
</dbReference>
<dbReference type="GeneID" id="29004572"/>
<evidence type="ECO:0000313" key="12">
    <source>
        <dbReference type="Proteomes" id="UP000077315"/>
    </source>
</evidence>
<comment type="cofactor">
    <cofactor evidence="1 7">
        <name>Ca(2+)</name>
        <dbReference type="ChEBI" id="CHEBI:29108"/>
    </cofactor>
</comment>
<dbReference type="GO" id="GO:0004571">
    <property type="term" value="F:mannosyl-oligosaccharide 1,2-alpha-mannosidase activity"/>
    <property type="evidence" value="ECO:0007669"/>
    <property type="project" value="InterPro"/>
</dbReference>
<evidence type="ECO:0000256" key="10">
    <source>
        <dbReference type="SAM" id="MobiDB-lite"/>
    </source>
</evidence>
<evidence type="ECO:0000256" key="7">
    <source>
        <dbReference type="PIRSR" id="PIRSR601382-2"/>
    </source>
</evidence>
<evidence type="ECO:0000256" key="9">
    <source>
        <dbReference type="RuleBase" id="RU361193"/>
    </source>
</evidence>
<accession>A0A167QDD2</accession>
<evidence type="ECO:0000256" key="2">
    <source>
        <dbReference type="ARBA" id="ARBA00004922"/>
    </source>
</evidence>
<keyword evidence="7" id="KW-0479">Metal-binding</keyword>
<dbReference type="PANTHER" id="PTHR11742">
    <property type="entry name" value="MANNOSYL-OLIGOSACCHARIDE ALPHA-1,2-MANNOSIDASE-RELATED"/>
    <property type="match status" value="1"/>
</dbReference>
<dbReference type="GO" id="GO:0036503">
    <property type="term" value="P:ERAD pathway"/>
    <property type="evidence" value="ECO:0007669"/>
    <property type="project" value="UniProtKB-ARBA"/>
</dbReference>
<dbReference type="STRING" id="763407.A0A167QDD2"/>
<keyword evidence="12" id="KW-1185">Reference proteome</keyword>
<feature type="active site" description="Proton donor" evidence="6">
    <location>
        <position position="369"/>
    </location>
</feature>
<dbReference type="OrthoDB" id="8118055at2759"/>
<gene>
    <name evidence="11" type="ORF">PHYBLDRAFT_87573</name>
</gene>
<evidence type="ECO:0000256" key="4">
    <source>
        <dbReference type="ARBA" id="ARBA00022801"/>
    </source>
</evidence>
<feature type="active site" description="Proton donor" evidence="6">
    <location>
        <position position="127"/>
    </location>
</feature>
<keyword evidence="7" id="KW-0106">Calcium</keyword>
<feature type="active site" evidence="6">
    <location>
        <position position="450"/>
    </location>
</feature>